<accession>A0A8J3IMN3</accession>
<dbReference type="AlphaFoldDB" id="A0A8J3IMN3"/>
<gene>
    <name evidence="6" type="ORF">KSF_052360</name>
</gene>
<dbReference type="Pfam" id="PF12833">
    <property type="entry name" value="HTH_18"/>
    <property type="match status" value="1"/>
</dbReference>
<comment type="caution">
    <text evidence="6">The sequence shown here is derived from an EMBL/GenBank/DDBJ whole genome shotgun (WGS) entry which is preliminary data.</text>
</comment>
<organism evidence="6 7">
    <name type="scientific">Reticulibacter mediterranei</name>
    <dbReference type="NCBI Taxonomy" id="2778369"/>
    <lineage>
        <taxon>Bacteria</taxon>
        <taxon>Bacillati</taxon>
        <taxon>Chloroflexota</taxon>
        <taxon>Ktedonobacteria</taxon>
        <taxon>Ktedonobacterales</taxon>
        <taxon>Reticulibacteraceae</taxon>
        <taxon>Reticulibacter</taxon>
    </lineage>
</organism>
<dbReference type="InterPro" id="IPR050204">
    <property type="entry name" value="AraC_XylS_family_regulators"/>
</dbReference>
<dbReference type="SMART" id="SM00342">
    <property type="entry name" value="HTH_ARAC"/>
    <property type="match status" value="1"/>
</dbReference>
<evidence type="ECO:0000256" key="4">
    <source>
        <dbReference type="ARBA" id="ARBA00023163"/>
    </source>
</evidence>
<reference evidence="6" key="1">
    <citation type="submission" date="2020-10" db="EMBL/GenBank/DDBJ databases">
        <title>Taxonomic study of unclassified bacteria belonging to the class Ktedonobacteria.</title>
        <authorList>
            <person name="Yabe S."/>
            <person name="Wang C.M."/>
            <person name="Zheng Y."/>
            <person name="Sakai Y."/>
            <person name="Cavaletti L."/>
            <person name="Monciardini P."/>
            <person name="Donadio S."/>
        </authorList>
    </citation>
    <scope>NUCLEOTIDE SEQUENCE</scope>
    <source>
        <strain evidence="6">ID150040</strain>
    </source>
</reference>
<protein>
    <recommendedName>
        <fullName evidence="5">HTH araC/xylS-type domain-containing protein</fullName>
    </recommendedName>
</protein>
<dbReference type="InterPro" id="IPR018062">
    <property type="entry name" value="HTH_AraC-typ_CS"/>
</dbReference>
<keyword evidence="7" id="KW-1185">Reference proteome</keyword>
<keyword evidence="3" id="KW-0010">Activator</keyword>
<evidence type="ECO:0000313" key="6">
    <source>
        <dbReference type="EMBL" id="GHO95188.1"/>
    </source>
</evidence>
<dbReference type="SUPFAM" id="SSF51215">
    <property type="entry name" value="Regulatory protein AraC"/>
    <property type="match status" value="1"/>
</dbReference>
<dbReference type="GO" id="GO:0003700">
    <property type="term" value="F:DNA-binding transcription factor activity"/>
    <property type="evidence" value="ECO:0007669"/>
    <property type="project" value="InterPro"/>
</dbReference>
<dbReference type="InterPro" id="IPR009057">
    <property type="entry name" value="Homeodomain-like_sf"/>
</dbReference>
<keyword evidence="1" id="KW-0805">Transcription regulation</keyword>
<dbReference type="PANTHER" id="PTHR46796:SF6">
    <property type="entry name" value="ARAC SUBFAMILY"/>
    <property type="match status" value="1"/>
</dbReference>
<dbReference type="PROSITE" id="PS00041">
    <property type="entry name" value="HTH_ARAC_FAMILY_1"/>
    <property type="match status" value="1"/>
</dbReference>
<sequence length="276" mass="31700">MQHDERFWPQEVSVGEVIYPPGGTLGPRYQKTLQLVLLHSGHMRLWVDGTLREAPSRSVCILLPEHEEYFAFDTAGETHHSWVHIALPTFASELLARLQRLSWPLPLSPSMTQLMREALQLPTMPLSTSQEMLKSLALLMLWRYIGEGEHALVPANGSTNGPPPAPLIQAQQFILTHLQEPLTLQQIAEFAAVSPFHLIRLFQKYLTLTPIAYLWQQRVMEGVKMLEQTGLPIGTIAYQCGFQSRYHFSRRIRQETGFTPQEVRRRFWQQNSHEAK</sequence>
<dbReference type="Gene3D" id="1.10.10.60">
    <property type="entry name" value="Homeodomain-like"/>
    <property type="match status" value="2"/>
</dbReference>
<dbReference type="PROSITE" id="PS01124">
    <property type="entry name" value="HTH_ARAC_FAMILY_2"/>
    <property type="match status" value="1"/>
</dbReference>
<dbReference type="SUPFAM" id="SSF46689">
    <property type="entry name" value="Homeodomain-like"/>
    <property type="match status" value="2"/>
</dbReference>
<feature type="domain" description="HTH araC/xylS-type" evidence="5">
    <location>
        <begin position="168"/>
        <end position="266"/>
    </location>
</feature>
<dbReference type="RefSeq" id="WP_220205881.1">
    <property type="nucleotide sequence ID" value="NZ_BNJK01000001.1"/>
</dbReference>
<evidence type="ECO:0000256" key="1">
    <source>
        <dbReference type="ARBA" id="ARBA00023015"/>
    </source>
</evidence>
<name>A0A8J3IMN3_9CHLR</name>
<keyword evidence="2" id="KW-0238">DNA-binding</keyword>
<proteinExistence type="predicted"/>
<dbReference type="InterPro" id="IPR037923">
    <property type="entry name" value="HTH-like"/>
</dbReference>
<dbReference type="PANTHER" id="PTHR46796">
    <property type="entry name" value="HTH-TYPE TRANSCRIPTIONAL ACTIVATOR RHAS-RELATED"/>
    <property type="match status" value="1"/>
</dbReference>
<dbReference type="Proteomes" id="UP000597444">
    <property type="component" value="Unassembled WGS sequence"/>
</dbReference>
<evidence type="ECO:0000256" key="3">
    <source>
        <dbReference type="ARBA" id="ARBA00023159"/>
    </source>
</evidence>
<dbReference type="EMBL" id="BNJK01000001">
    <property type="protein sequence ID" value="GHO95188.1"/>
    <property type="molecule type" value="Genomic_DNA"/>
</dbReference>
<dbReference type="GO" id="GO:0043565">
    <property type="term" value="F:sequence-specific DNA binding"/>
    <property type="evidence" value="ECO:0007669"/>
    <property type="project" value="InterPro"/>
</dbReference>
<evidence type="ECO:0000256" key="2">
    <source>
        <dbReference type="ARBA" id="ARBA00023125"/>
    </source>
</evidence>
<keyword evidence="4" id="KW-0804">Transcription</keyword>
<evidence type="ECO:0000313" key="7">
    <source>
        <dbReference type="Proteomes" id="UP000597444"/>
    </source>
</evidence>
<dbReference type="InterPro" id="IPR018060">
    <property type="entry name" value="HTH_AraC"/>
</dbReference>
<evidence type="ECO:0000259" key="5">
    <source>
        <dbReference type="PROSITE" id="PS01124"/>
    </source>
</evidence>